<keyword evidence="10" id="KW-1185">Reference proteome</keyword>
<evidence type="ECO:0000256" key="2">
    <source>
        <dbReference type="ARBA" id="ARBA00007613"/>
    </source>
</evidence>
<reference evidence="9 10" key="1">
    <citation type="submission" date="2018-08" db="EMBL/GenBank/DDBJ databases">
        <title>Chitinophagaceae sp. K23C18032701, a novel bacterium isolated from forest soil.</title>
        <authorList>
            <person name="Wang C."/>
        </authorList>
    </citation>
    <scope>NUCLEOTIDE SEQUENCE [LARGE SCALE GENOMIC DNA]</scope>
    <source>
        <strain evidence="9 10">K23C18032701</strain>
    </source>
</reference>
<accession>A0A3E1NEQ8</accession>
<dbReference type="PANTHER" id="PTHR30026:SF20">
    <property type="entry name" value="OUTER MEMBRANE PROTEIN TOLC"/>
    <property type="match status" value="1"/>
</dbReference>
<dbReference type="InterPro" id="IPR003423">
    <property type="entry name" value="OMP_efflux"/>
</dbReference>
<evidence type="ECO:0000313" key="9">
    <source>
        <dbReference type="EMBL" id="RFM26342.1"/>
    </source>
</evidence>
<dbReference type="PANTHER" id="PTHR30026">
    <property type="entry name" value="OUTER MEMBRANE PROTEIN TOLC"/>
    <property type="match status" value="1"/>
</dbReference>
<keyword evidence="8" id="KW-0732">Signal</keyword>
<dbReference type="RefSeq" id="WP_116849214.1">
    <property type="nucleotide sequence ID" value="NZ_QTJU01000010.1"/>
</dbReference>
<dbReference type="GO" id="GO:0009279">
    <property type="term" value="C:cell outer membrane"/>
    <property type="evidence" value="ECO:0007669"/>
    <property type="project" value="UniProtKB-SubCell"/>
</dbReference>
<dbReference type="SUPFAM" id="SSF56954">
    <property type="entry name" value="Outer membrane efflux proteins (OEP)"/>
    <property type="match status" value="1"/>
</dbReference>
<comment type="subcellular location">
    <subcellularLocation>
        <location evidence="1">Cell outer membrane</location>
    </subcellularLocation>
</comment>
<keyword evidence="3" id="KW-0813">Transport</keyword>
<keyword evidence="7" id="KW-0998">Cell outer membrane</keyword>
<feature type="signal peptide" evidence="8">
    <location>
        <begin position="1"/>
        <end position="19"/>
    </location>
</feature>
<evidence type="ECO:0000256" key="1">
    <source>
        <dbReference type="ARBA" id="ARBA00004442"/>
    </source>
</evidence>
<keyword evidence="5" id="KW-0812">Transmembrane</keyword>
<evidence type="ECO:0000313" key="10">
    <source>
        <dbReference type="Proteomes" id="UP000261284"/>
    </source>
</evidence>
<evidence type="ECO:0000256" key="4">
    <source>
        <dbReference type="ARBA" id="ARBA00022452"/>
    </source>
</evidence>
<organism evidence="9 10">
    <name type="scientific">Deminuibacter soli</name>
    <dbReference type="NCBI Taxonomy" id="2291815"/>
    <lineage>
        <taxon>Bacteria</taxon>
        <taxon>Pseudomonadati</taxon>
        <taxon>Bacteroidota</taxon>
        <taxon>Chitinophagia</taxon>
        <taxon>Chitinophagales</taxon>
        <taxon>Chitinophagaceae</taxon>
        <taxon>Deminuibacter</taxon>
    </lineage>
</organism>
<protein>
    <submittedName>
        <fullName evidence="9">TolC family protein</fullName>
    </submittedName>
</protein>
<sequence length="431" mass="48018">MKKLLILSTAVLLAHAGFAQVQVNSELKGLINQSFGYFPKLKEAENSVTTASQKVDIAGIRVPEITADAGYNYVKPKIVLPFPIGPNGELEDFQFAPVHNVDASVNASYQLVDFGRIKMNVEKAKTDLQYAKDNVAYARTQLAYQVSNIYYNLVYFQKAISIQDSVLNFLNENKRVVESKLKNGDAIKIDLLNIQANIDAEQNTKITLQNQLQKQFNLLSYTTGIQQSSGSAFDFDIAQRDAAAALTQAQTQNLEFTLANDKIKQAESDVNVAKLGDKPTINLNASSGWKNGYVPEVNNIRFNYAAGISLNIPIYNGGKKNKQVKLAQNIVRQNQLAVETLNNTTHKDIMQALTDIHTNEQSIEHTYTQIEQTRAAEQIAASRFLNGAGTNLDLTNASANFQRALLTQLQYQYQLCMAKIELARLMGYQYW</sequence>
<dbReference type="Proteomes" id="UP000261284">
    <property type="component" value="Unassembled WGS sequence"/>
</dbReference>
<gene>
    <name evidence="9" type="ORF">DXN05_20760</name>
</gene>
<proteinExistence type="inferred from homology"/>
<evidence type="ECO:0000256" key="7">
    <source>
        <dbReference type="ARBA" id="ARBA00023237"/>
    </source>
</evidence>
<dbReference type="Pfam" id="PF02321">
    <property type="entry name" value="OEP"/>
    <property type="match status" value="2"/>
</dbReference>
<evidence type="ECO:0000256" key="5">
    <source>
        <dbReference type="ARBA" id="ARBA00022692"/>
    </source>
</evidence>
<keyword evidence="4" id="KW-1134">Transmembrane beta strand</keyword>
<dbReference type="Gene3D" id="1.20.1600.10">
    <property type="entry name" value="Outer membrane efflux proteins (OEP)"/>
    <property type="match status" value="1"/>
</dbReference>
<dbReference type="GO" id="GO:0015562">
    <property type="term" value="F:efflux transmembrane transporter activity"/>
    <property type="evidence" value="ECO:0007669"/>
    <property type="project" value="InterPro"/>
</dbReference>
<dbReference type="GO" id="GO:0015288">
    <property type="term" value="F:porin activity"/>
    <property type="evidence" value="ECO:0007669"/>
    <property type="project" value="TreeGrafter"/>
</dbReference>
<dbReference type="InterPro" id="IPR051906">
    <property type="entry name" value="TolC-like"/>
</dbReference>
<dbReference type="AlphaFoldDB" id="A0A3E1NEQ8"/>
<evidence type="ECO:0000256" key="6">
    <source>
        <dbReference type="ARBA" id="ARBA00023136"/>
    </source>
</evidence>
<name>A0A3E1NEQ8_9BACT</name>
<dbReference type="GO" id="GO:1990281">
    <property type="term" value="C:efflux pump complex"/>
    <property type="evidence" value="ECO:0007669"/>
    <property type="project" value="TreeGrafter"/>
</dbReference>
<keyword evidence="6" id="KW-0472">Membrane</keyword>
<comment type="similarity">
    <text evidence="2">Belongs to the outer membrane factor (OMF) (TC 1.B.17) family.</text>
</comment>
<evidence type="ECO:0000256" key="8">
    <source>
        <dbReference type="SAM" id="SignalP"/>
    </source>
</evidence>
<feature type="chain" id="PRO_5017805580" evidence="8">
    <location>
        <begin position="20"/>
        <end position="431"/>
    </location>
</feature>
<comment type="caution">
    <text evidence="9">The sequence shown here is derived from an EMBL/GenBank/DDBJ whole genome shotgun (WGS) entry which is preliminary data.</text>
</comment>
<evidence type="ECO:0000256" key="3">
    <source>
        <dbReference type="ARBA" id="ARBA00022448"/>
    </source>
</evidence>
<dbReference type="OrthoDB" id="1674528at2"/>
<dbReference type="EMBL" id="QTJU01000010">
    <property type="protein sequence ID" value="RFM26342.1"/>
    <property type="molecule type" value="Genomic_DNA"/>
</dbReference>